<dbReference type="InterPro" id="IPR051543">
    <property type="entry name" value="Serine_Peptidase_S9A"/>
</dbReference>
<evidence type="ECO:0000256" key="4">
    <source>
        <dbReference type="ARBA" id="ARBA00022825"/>
    </source>
</evidence>
<evidence type="ECO:0000256" key="3">
    <source>
        <dbReference type="ARBA" id="ARBA00022801"/>
    </source>
</evidence>
<feature type="compositionally biased region" description="Low complexity" evidence="5">
    <location>
        <begin position="1"/>
        <end position="10"/>
    </location>
</feature>
<evidence type="ECO:0000256" key="5">
    <source>
        <dbReference type="SAM" id="MobiDB-lite"/>
    </source>
</evidence>
<feature type="domain" description="Peptidase S9 prolyl oligopeptidase catalytic" evidence="6">
    <location>
        <begin position="479"/>
        <end position="693"/>
    </location>
</feature>
<comment type="caution">
    <text evidence="8">The sequence shown here is derived from an EMBL/GenBank/DDBJ whole genome shotgun (WGS) entry which is preliminary data.</text>
</comment>
<keyword evidence="9" id="KW-1185">Reference proteome</keyword>
<accession>A0ABS7JUX9</accession>
<dbReference type="Gene3D" id="2.130.10.120">
    <property type="entry name" value="Prolyl oligopeptidase, N-terminal domain"/>
    <property type="match status" value="1"/>
</dbReference>
<sequence>MSTSRPAALPTTPPRAEKRDFSYAHHGVTIADPYAWLRDPGYPEVTDKQVLAHLEAENAWFEARMAPHKELVETLFTEMKARIKEDDSTVPQKDGDWLYWSEFEQGAEYRKYYRKPVGGGEAQLILDENALAEGHDYFRLGSFSVSKNGKLLAYSVDTNGSERFTARIKDLETGEHLPDEIPGTLSGLVWVMDDRALVYGLADDHWRVHDATLHVLGTAPAEDVELYRETEDEGFRVGAGLSAQEDWLVIATGDNETSEVRLVPANDPTSAPILVRRREKGVEYDVDLRTDGGKTTLWVHTNDEHVNFRLATASLDDPGTWATLIEGSDDFYLDGFELYRDFYVTEGRIKGLDQIQLRSYADPNLVKPIAFAEASFTAGLTDNPEYHQEKLRLSYQSMVTPDSVYDYHVESGELELLKQQEIPSGYDPSLYVTERLEIAARDGTMIPVSVVMRKDRAAGPGPLHLYAYGAYGYAVPPGFSTTRLSLVDRGFAYAIAHIRGGDDLGRNWYLQGKLNERVNTFTDFVDVAKGLAAKGYTEPGRISISGGSAGGELMGVVANTDPGLWGAVVAHVPFVDVLATMLDAELPLTPGEWPEWGNPILSKQAFAYILSYSPYDQVVAQDYPPMLVTAGLNDPRVTYWEPAKWVAKLRELKTDGNELLLKTNMGAGHGGKSGRFESIRETAEEVAFVLWQLEVGRAE</sequence>
<dbReference type="Gene3D" id="3.40.50.1820">
    <property type="entry name" value="alpha/beta hydrolase"/>
    <property type="match status" value="1"/>
</dbReference>
<dbReference type="InterPro" id="IPR001375">
    <property type="entry name" value="Peptidase_S9_cat"/>
</dbReference>
<reference evidence="8 9" key="1">
    <citation type="submission" date="2021-08" db="EMBL/GenBank/DDBJ databases">
        <title>Comparative Genomics Analysis of the Genus Qipengyuania Reveals Extensive Genetic Diversity and Metabolic Versatility, Including the Description of Fifteen Novel Species.</title>
        <authorList>
            <person name="Liu Y."/>
        </authorList>
    </citation>
    <scope>NUCLEOTIDE SEQUENCE [LARGE SCALE GENOMIC DNA]</scope>
    <source>
        <strain evidence="8 9">YG27</strain>
    </source>
</reference>
<dbReference type="RefSeq" id="WP_221602885.1">
    <property type="nucleotide sequence ID" value="NZ_JAIGNU010000001.1"/>
</dbReference>
<dbReference type="PANTHER" id="PTHR11757">
    <property type="entry name" value="PROTEASE FAMILY S9A OLIGOPEPTIDASE"/>
    <property type="match status" value="1"/>
</dbReference>
<evidence type="ECO:0000259" key="6">
    <source>
        <dbReference type="Pfam" id="PF00326"/>
    </source>
</evidence>
<evidence type="ECO:0000313" key="8">
    <source>
        <dbReference type="EMBL" id="MBX7501455.1"/>
    </source>
</evidence>
<evidence type="ECO:0000256" key="1">
    <source>
        <dbReference type="ARBA" id="ARBA00005228"/>
    </source>
</evidence>
<proteinExistence type="inferred from homology"/>
<dbReference type="Pfam" id="PF02897">
    <property type="entry name" value="Peptidase_S9_N"/>
    <property type="match status" value="1"/>
</dbReference>
<evidence type="ECO:0000313" key="9">
    <source>
        <dbReference type="Proteomes" id="UP000782554"/>
    </source>
</evidence>
<dbReference type="PANTHER" id="PTHR11757:SF19">
    <property type="entry name" value="PROLYL ENDOPEPTIDASE-LIKE"/>
    <property type="match status" value="1"/>
</dbReference>
<dbReference type="PRINTS" id="PR00862">
    <property type="entry name" value="PROLIGOPTASE"/>
</dbReference>
<dbReference type="Proteomes" id="UP000782554">
    <property type="component" value="Unassembled WGS sequence"/>
</dbReference>
<protein>
    <submittedName>
        <fullName evidence="8">S9 family peptidase</fullName>
    </submittedName>
</protein>
<keyword evidence="3" id="KW-0378">Hydrolase</keyword>
<dbReference type="InterPro" id="IPR023302">
    <property type="entry name" value="Pept_S9A_N"/>
</dbReference>
<comment type="similarity">
    <text evidence="1">Belongs to the peptidase S9A family.</text>
</comment>
<organism evidence="8 9">
    <name type="scientific">Qipengyuania mesophila</name>
    <dbReference type="NCBI Taxonomy" id="2867246"/>
    <lineage>
        <taxon>Bacteria</taxon>
        <taxon>Pseudomonadati</taxon>
        <taxon>Pseudomonadota</taxon>
        <taxon>Alphaproteobacteria</taxon>
        <taxon>Sphingomonadales</taxon>
        <taxon>Erythrobacteraceae</taxon>
        <taxon>Qipengyuania</taxon>
    </lineage>
</organism>
<keyword evidence="4" id="KW-0720">Serine protease</keyword>
<keyword evidence="2" id="KW-0645">Protease</keyword>
<dbReference type="Pfam" id="PF00326">
    <property type="entry name" value="Peptidase_S9"/>
    <property type="match status" value="1"/>
</dbReference>
<evidence type="ECO:0000256" key="2">
    <source>
        <dbReference type="ARBA" id="ARBA00022670"/>
    </source>
</evidence>
<feature type="region of interest" description="Disordered" evidence="5">
    <location>
        <begin position="1"/>
        <end position="20"/>
    </location>
</feature>
<name>A0ABS7JUX9_9SPHN</name>
<dbReference type="InterPro" id="IPR002470">
    <property type="entry name" value="Peptidase_S9A"/>
</dbReference>
<gene>
    <name evidence="8" type="ORF">K3181_08375</name>
</gene>
<dbReference type="SUPFAM" id="SSF53474">
    <property type="entry name" value="alpha/beta-Hydrolases"/>
    <property type="match status" value="1"/>
</dbReference>
<dbReference type="InterPro" id="IPR029058">
    <property type="entry name" value="AB_hydrolase_fold"/>
</dbReference>
<dbReference type="EMBL" id="JAIGNU010000001">
    <property type="protein sequence ID" value="MBX7501455.1"/>
    <property type="molecule type" value="Genomic_DNA"/>
</dbReference>
<evidence type="ECO:0000259" key="7">
    <source>
        <dbReference type="Pfam" id="PF02897"/>
    </source>
</evidence>
<feature type="domain" description="Peptidase S9A N-terminal" evidence="7">
    <location>
        <begin position="13"/>
        <end position="420"/>
    </location>
</feature>
<dbReference type="SUPFAM" id="SSF50993">
    <property type="entry name" value="Peptidase/esterase 'gauge' domain"/>
    <property type="match status" value="1"/>
</dbReference>